<dbReference type="InterPro" id="IPR042099">
    <property type="entry name" value="ANL_N_sf"/>
</dbReference>
<dbReference type="SUPFAM" id="SSF56801">
    <property type="entry name" value="Acetyl-CoA synthetase-like"/>
    <property type="match status" value="1"/>
</dbReference>
<gene>
    <name evidence="4" type="ORF">BOTBODRAFT_160791</name>
</gene>
<protein>
    <recommendedName>
        <fullName evidence="3">AMP-dependent synthetase/ligase domain-containing protein</fullName>
    </recommendedName>
</protein>
<dbReference type="AlphaFoldDB" id="A0A067MNL4"/>
<evidence type="ECO:0000256" key="2">
    <source>
        <dbReference type="ARBA" id="ARBA00022553"/>
    </source>
</evidence>
<organism evidence="4 5">
    <name type="scientific">Botryobasidium botryosum (strain FD-172 SS1)</name>
    <dbReference type="NCBI Taxonomy" id="930990"/>
    <lineage>
        <taxon>Eukaryota</taxon>
        <taxon>Fungi</taxon>
        <taxon>Dikarya</taxon>
        <taxon>Basidiomycota</taxon>
        <taxon>Agaricomycotina</taxon>
        <taxon>Agaricomycetes</taxon>
        <taxon>Cantharellales</taxon>
        <taxon>Botryobasidiaceae</taxon>
        <taxon>Botryobasidium</taxon>
    </lineage>
</organism>
<evidence type="ECO:0000259" key="3">
    <source>
        <dbReference type="Pfam" id="PF00501"/>
    </source>
</evidence>
<dbReference type="InterPro" id="IPR020845">
    <property type="entry name" value="AMP-binding_CS"/>
</dbReference>
<name>A0A067MNL4_BOTB1</name>
<dbReference type="STRING" id="930990.A0A067MNL4"/>
<keyword evidence="5" id="KW-1185">Reference proteome</keyword>
<dbReference type="PANTHER" id="PTHR43439">
    <property type="entry name" value="PHENYLACETATE-COENZYME A LIGASE"/>
    <property type="match status" value="1"/>
</dbReference>
<dbReference type="Proteomes" id="UP000027195">
    <property type="component" value="Unassembled WGS sequence"/>
</dbReference>
<dbReference type="InParanoid" id="A0A067MNL4"/>
<evidence type="ECO:0000256" key="1">
    <source>
        <dbReference type="ARBA" id="ARBA00022450"/>
    </source>
</evidence>
<proteinExistence type="predicted"/>
<feature type="domain" description="AMP-dependent synthetase/ligase" evidence="3">
    <location>
        <begin position="103"/>
        <end position="369"/>
    </location>
</feature>
<dbReference type="PROSITE" id="PS00455">
    <property type="entry name" value="AMP_BINDING"/>
    <property type="match status" value="1"/>
</dbReference>
<dbReference type="OrthoDB" id="429813at2759"/>
<dbReference type="InterPro" id="IPR051414">
    <property type="entry name" value="Adenylate-forming_Reductase"/>
</dbReference>
<dbReference type="Pfam" id="PF00501">
    <property type="entry name" value="AMP-binding"/>
    <property type="match status" value="1"/>
</dbReference>
<dbReference type="Gene3D" id="3.40.50.12780">
    <property type="entry name" value="N-terminal domain of ligase-like"/>
    <property type="match status" value="1"/>
</dbReference>
<keyword evidence="2" id="KW-0597">Phosphoprotein</keyword>
<evidence type="ECO:0000313" key="4">
    <source>
        <dbReference type="EMBL" id="KDQ13181.1"/>
    </source>
</evidence>
<dbReference type="InterPro" id="IPR000873">
    <property type="entry name" value="AMP-dep_synth/lig_dom"/>
</dbReference>
<keyword evidence="1" id="KW-0596">Phosphopantetheine</keyword>
<accession>A0A067MNL4</accession>
<dbReference type="EMBL" id="KL198045">
    <property type="protein sequence ID" value="KDQ13181.1"/>
    <property type="molecule type" value="Genomic_DNA"/>
</dbReference>
<dbReference type="Pfam" id="PF23562">
    <property type="entry name" value="AMP-binding_C_3"/>
    <property type="match status" value="1"/>
</dbReference>
<dbReference type="PANTHER" id="PTHR43439:SF2">
    <property type="entry name" value="ENZYME, PUTATIVE (JCVI)-RELATED"/>
    <property type="match status" value="1"/>
</dbReference>
<evidence type="ECO:0000313" key="5">
    <source>
        <dbReference type="Proteomes" id="UP000027195"/>
    </source>
</evidence>
<dbReference type="HOGENOM" id="CLU_002220_3_2_1"/>
<sequence>MPALLLAQPTQQAVNSPSFSAPPVDGSLSVSQMVDHHLVYNPSHPCFRYKSPASGLPYEELLWGDVARAIHRAARFVKSCVETTITITSAANPPVIAILSTAEIPHYYTFAYGVSRAGYVAHFISTRNSPPTATHLFLTTGVTHVFVDDALRGLVDSAIDALQSEESAIIPQSFKFPAFKELCILNDPDFVPLPPMGTPDIESVAIIWNSSGSTSFPKVINMTHRVWIEHGRIPWDGDADICGEVMGTHSLLPFHLYGGSAFAITATCGSICAAWSPWEPRAEDSTAGILEETIATQTTILLTVPSKLEAWANDPASVAALAKIKCVRYAGASLNQAAGDILSARGVPIAISYGTTEAGAISRFIIDLSQEPADEWEYFYINPQVDVTLEPVGGASGMFEVFVHPSPAHTVSVIDAEVNGKPANATKDIIIQHPTNPKKFKVIGRADHLFSLSTGEKLNPIPIENHMRSDPAVKAAIMFGQGKARVGVLVEPTDSVDINDKKAVASFRDAIWGTVQKAGGSTYGHARVAKEMIVVASPLKPFEYTSKGSVKRQFNLDIYRKEIEAAYAATSSA</sequence>
<reference evidence="5" key="1">
    <citation type="journal article" date="2014" name="Proc. Natl. Acad. Sci. U.S.A.">
        <title>Extensive sampling of basidiomycete genomes demonstrates inadequacy of the white-rot/brown-rot paradigm for wood decay fungi.</title>
        <authorList>
            <person name="Riley R."/>
            <person name="Salamov A.A."/>
            <person name="Brown D.W."/>
            <person name="Nagy L.G."/>
            <person name="Floudas D."/>
            <person name="Held B.W."/>
            <person name="Levasseur A."/>
            <person name="Lombard V."/>
            <person name="Morin E."/>
            <person name="Otillar R."/>
            <person name="Lindquist E.A."/>
            <person name="Sun H."/>
            <person name="LaButti K.M."/>
            <person name="Schmutz J."/>
            <person name="Jabbour D."/>
            <person name="Luo H."/>
            <person name="Baker S.E."/>
            <person name="Pisabarro A.G."/>
            <person name="Walton J.D."/>
            <person name="Blanchette R.A."/>
            <person name="Henrissat B."/>
            <person name="Martin F."/>
            <person name="Cullen D."/>
            <person name="Hibbett D.S."/>
            <person name="Grigoriev I.V."/>
        </authorList>
    </citation>
    <scope>NUCLEOTIDE SEQUENCE [LARGE SCALE GENOMIC DNA]</scope>
    <source>
        <strain evidence="5">FD-172 SS1</strain>
    </source>
</reference>